<reference evidence="4 6" key="2">
    <citation type="submission" date="2016-10" db="EMBL/GenBank/DDBJ databases">
        <authorList>
            <person name="Varghese N."/>
            <person name="Submissions S."/>
        </authorList>
    </citation>
    <scope>NUCLEOTIDE SEQUENCE [LARGE SCALE GENOMIC DNA]</scope>
    <source>
        <strain evidence="4 6">CGMCC 1.3889</strain>
    </source>
</reference>
<dbReference type="PROSITE" id="PS51257">
    <property type="entry name" value="PROKAR_LIPOPROTEIN"/>
    <property type="match status" value="1"/>
</dbReference>
<dbReference type="OrthoDB" id="2249736at2"/>
<gene>
    <name evidence="3" type="ORF">IV87_GL000524</name>
    <name evidence="4" type="ORF">SAMN04487973_1148</name>
</gene>
<feature type="region of interest" description="Disordered" evidence="1">
    <location>
        <begin position="35"/>
        <end position="76"/>
    </location>
</feature>
<dbReference type="Proteomes" id="UP000182818">
    <property type="component" value="Unassembled WGS sequence"/>
</dbReference>
<dbReference type="AlphaFoldDB" id="A0A0R2JYB8"/>
<feature type="signal peptide" evidence="2">
    <location>
        <begin position="1"/>
        <end position="22"/>
    </location>
</feature>
<evidence type="ECO:0000313" key="4">
    <source>
        <dbReference type="EMBL" id="SER72001.1"/>
    </source>
</evidence>
<accession>A0A0R2JYB8</accession>
<evidence type="ECO:0008006" key="7">
    <source>
        <dbReference type="Google" id="ProtNLM"/>
    </source>
</evidence>
<reference evidence="3 5" key="1">
    <citation type="journal article" date="2015" name="Genome Announc.">
        <title>Expanding the biotechnology potential of lactobacilli through comparative genomics of 213 strains and associated genera.</title>
        <authorList>
            <person name="Sun Z."/>
            <person name="Harris H.M."/>
            <person name="McCann A."/>
            <person name="Guo C."/>
            <person name="Argimon S."/>
            <person name="Zhang W."/>
            <person name="Yang X."/>
            <person name="Jeffery I.B."/>
            <person name="Cooney J.C."/>
            <person name="Kagawa T.F."/>
            <person name="Liu W."/>
            <person name="Song Y."/>
            <person name="Salvetti E."/>
            <person name="Wrobel A."/>
            <person name="Rasinkangas P."/>
            <person name="Parkhill J."/>
            <person name="Rea M.C."/>
            <person name="O'Sullivan O."/>
            <person name="Ritari J."/>
            <person name="Douillard F.P."/>
            <person name="Paul Ross R."/>
            <person name="Yang R."/>
            <person name="Briner A.E."/>
            <person name="Felis G.E."/>
            <person name="de Vos W.M."/>
            <person name="Barrangou R."/>
            <person name="Klaenhammer T.R."/>
            <person name="Caufield P.W."/>
            <person name="Cui Y."/>
            <person name="Zhang H."/>
            <person name="O'Toole P.W."/>
        </authorList>
    </citation>
    <scope>NUCLEOTIDE SEQUENCE [LARGE SCALE GENOMIC DNA]</scope>
    <source>
        <strain evidence="3 5">DSM 22301</strain>
    </source>
</reference>
<sequence>MKKVIIFLLLSTLILGGCGNSAHEARYQAKGKTAFKNQNKNAHVPSKSDKQKNSSSVSSRIPSTKNAKNSKTTSQYVVPKSIKKSAKYVSHGALTQPKQFSYDSFGTKLTLNKFKKVNQTIITRPLKYQITQVRLLKNEAKTEKAKKVVATAFNNTDINSTYYTLQIKYTIKNDGNTEAIIGVLNYVKLSSSYAGTPLSNMVDGSAGKHVGSGKTISTNVMTLVPDNLVHSLKTCTIQFSGSYRTDGKNLSKESLVTDIDF</sequence>
<dbReference type="Proteomes" id="UP000051749">
    <property type="component" value="Unassembled WGS sequence"/>
</dbReference>
<evidence type="ECO:0000313" key="6">
    <source>
        <dbReference type="Proteomes" id="UP000182818"/>
    </source>
</evidence>
<keyword evidence="2" id="KW-0732">Signal</keyword>
<organism evidence="3 5">
    <name type="scientific">Pediococcus ethanolidurans</name>
    <dbReference type="NCBI Taxonomy" id="319653"/>
    <lineage>
        <taxon>Bacteria</taxon>
        <taxon>Bacillati</taxon>
        <taxon>Bacillota</taxon>
        <taxon>Bacilli</taxon>
        <taxon>Lactobacillales</taxon>
        <taxon>Lactobacillaceae</taxon>
        <taxon>Pediococcus</taxon>
    </lineage>
</organism>
<evidence type="ECO:0000256" key="1">
    <source>
        <dbReference type="SAM" id="MobiDB-lite"/>
    </source>
</evidence>
<feature type="compositionally biased region" description="Polar residues" evidence="1">
    <location>
        <begin position="60"/>
        <end position="76"/>
    </location>
</feature>
<dbReference type="GeneID" id="76043891"/>
<dbReference type="EMBL" id="JQBY01000014">
    <property type="protein sequence ID" value="KRN82147.1"/>
    <property type="molecule type" value="Genomic_DNA"/>
</dbReference>
<dbReference type="RefSeq" id="WP_057806848.1">
    <property type="nucleotide sequence ID" value="NZ_BJYP01000030.1"/>
</dbReference>
<protein>
    <recommendedName>
        <fullName evidence="7">DUF5067 domain-containing protein</fullName>
    </recommendedName>
</protein>
<feature type="chain" id="PRO_5038660728" description="DUF5067 domain-containing protein" evidence="2">
    <location>
        <begin position="23"/>
        <end position="261"/>
    </location>
</feature>
<name>A0A0R2JYB8_9LACO</name>
<evidence type="ECO:0000313" key="5">
    <source>
        <dbReference type="Proteomes" id="UP000051749"/>
    </source>
</evidence>
<dbReference type="EMBL" id="FOGK01000014">
    <property type="protein sequence ID" value="SER72001.1"/>
    <property type="molecule type" value="Genomic_DNA"/>
</dbReference>
<keyword evidence="6" id="KW-1185">Reference proteome</keyword>
<evidence type="ECO:0000313" key="3">
    <source>
        <dbReference type="EMBL" id="KRN82147.1"/>
    </source>
</evidence>
<evidence type="ECO:0000256" key="2">
    <source>
        <dbReference type="SAM" id="SignalP"/>
    </source>
</evidence>
<proteinExistence type="predicted"/>
<dbReference type="STRING" id="319653.SAMN04487973_1148"/>
<dbReference type="PATRIC" id="fig|319653.3.peg.534"/>
<comment type="caution">
    <text evidence="3">The sequence shown here is derived from an EMBL/GenBank/DDBJ whole genome shotgun (WGS) entry which is preliminary data.</text>
</comment>